<evidence type="ECO:0000256" key="5">
    <source>
        <dbReference type="SAM" id="MobiDB-lite"/>
    </source>
</evidence>
<feature type="compositionally biased region" description="Basic and acidic residues" evidence="5">
    <location>
        <begin position="1"/>
        <end position="10"/>
    </location>
</feature>
<keyword evidence="2 6" id="KW-0812">Transmembrane</keyword>
<dbReference type="InterPro" id="IPR005829">
    <property type="entry name" value="Sugar_transporter_CS"/>
</dbReference>
<dbReference type="STRING" id="215250.A0A316YLX6"/>
<feature type="transmembrane region" description="Helical" evidence="6">
    <location>
        <begin position="459"/>
        <end position="482"/>
    </location>
</feature>
<feature type="transmembrane region" description="Helical" evidence="6">
    <location>
        <begin position="95"/>
        <end position="114"/>
    </location>
</feature>
<dbReference type="Pfam" id="PF07690">
    <property type="entry name" value="MFS_1"/>
    <property type="match status" value="1"/>
</dbReference>
<dbReference type="EMBL" id="KZ819638">
    <property type="protein sequence ID" value="PWN88735.1"/>
    <property type="molecule type" value="Genomic_DNA"/>
</dbReference>
<comment type="subcellular location">
    <subcellularLocation>
        <location evidence="1">Membrane</location>
        <topology evidence="1">Multi-pass membrane protein</topology>
    </subcellularLocation>
</comment>
<dbReference type="PANTHER" id="PTHR23502:SF134">
    <property type="entry name" value="MAJOR FACILITATOR SUPERFAMILY (MFS) PROFILE DOMAIN-CONTAINING PROTEIN-RELATED"/>
    <property type="match status" value="1"/>
</dbReference>
<dbReference type="GeneID" id="37040142"/>
<feature type="transmembrane region" description="Helical" evidence="6">
    <location>
        <begin position="126"/>
        <end position="143"/>
    </location>
</feature>
<feature type="transmembrane region" description="Helical" evidence="6">
    <location>
        <begin position="431"/>
        <end position="453"/>
    </location>
</feature>
<dbReference type="GO" id="GO:0005886">
    <property type="term" value="C:plasma membrane"/>
    <property type="evidence" value="ECO:0007669"/>
    <property type="project" value="TreeGrafter"/>
</dbReference>
<dbReference type="RefSeq" id="XP_025375933.1">
    <property type="nucleotide sequence ID" value="XM_025518226.1"/>
</dbReference>
<feature type="transmembrane region" description="Helical" evidence="6">
    <location>
        <begin position="214"/>
        <end position="234"/>
    </location>
</feature>
<sequence length="505" mass="55604">MAKSDHKDDTGPSPTSISPTTTVVASPTTEDKKSETVYIEWEDGDPRYPLNWSQTSRYFMITVTFLYNSSTAMNATGYTTAQDVGSYDLHTSVEVWLTGATAYLVPVALTPLVLAPLSEIYGRRPVYLVSLFIYTMMFIPQALAPNIAAIIASRVVQGCAGSVGNTMVAGSVADLFPKEKRAVPMSAFVFVVFMSQAIGSCASGWTVATIGWRWIFWWQGAIALGTLVAFVFVVKESRATILLSRRAKELTKQTGILHKTEDDDVRRNAFVMASRNLGRPLVFFVTEPIVAFLALWIGFLWGVVFLSLEGVADSFKPYGWTPPQIDTVLLAIGVGGFVGFVSNFHQAHLYARDVKRSDGKPIPESRLYWAMPASILTAGGLFWYGWGAQPSVHPAVPIIGLVVFSWGTYIIYLATLNYLADAYEHYASSGIACQALLRNIFGGTFGLFAHQMYRNLTPPYATTVLACIAAALGIAPFALFFWGPTLRNYSRIHRRIEQEQAEKSH</sequence>
<evidence type="ECO:0000313" key="9">
    <source>
        <dbReference type="Proteomes" id="UP000245768"/>
    </source>
</evidence>
<evidence type="ECO:0000313" key="8">
    <source>
        <dbReference type="EMBL" id="PWN88735.1"/>
    </source>
</evidence>
<keyword evidence="9" id="KW-1185">Reference proteome</keyword>
<keyword evidence="3 6" id="KW-1133">Transmembrane helix</keyword>
<feature type="domain" description="Major facilitator superfamily (MFS) profile" evidence="7">
    <location>
        <begin position="56"/>
        <end position="487"/>
    </location>
</feature>
<dbReference type="GO" id="GO:0042908">
    <property type="term" value="P:xenobiotic transport"/>
    <property type="evidence" value="ECO:0007669"/>
    <property type="project" value="UniProtKB-ARBA"/>
</dbReference>
<feature type="transmembrane region" description="Helical" evidence="6">
    <location>
        <begin position="328"/>
        <end position="346"/>
    </location>
</feature>
<dbReference type="FunFam" id="1.20.1250.20:FF:000082">
    <property type="entry name" value="MFS multidrug transporter, putative"/>
    <property type="match status" value="1"/>
</dbReference>
<dbReference type="Gene3D" id="1.20.1250.20">
    <property type="entry name" value="MFS general substrate transporter like domains"/>
    <property type="match status" value="1"/>
</dbReference>
<feature type="region of interest" description="Disordered" evidence="5">
    <location>
        <begin position="1"/>
        <end position="30"/>
    </location>
</feature>
<dbReference type="Proteomes" id="UP000245768">
    <property type="component" value="Unassembled WGS sequence"/>
</dbReference>
<dbReference type="InParanoid" id="A0A316YLX6"/>
<gene>
    <name evidence="8" type="ORF">FA10DRAFT_172215</name>
</gene>
<feature type="transmembrane region" description="Helical" evidence="6">
    <location>
        <begin position="155"/>
        <end position="176"/>
    </location>
</feature>
<dbReference type="InterPro" id="IPR011701">
    <property type="entry name" value="MFS"/>
</dbReference>
<dbReference type="InterPro" id="IPR020846">
    <property type="entry name" value="MFS_dom"/>
</dbReference>
<dbReference type="OrthoDB" id="5376138at2759"/>
<feature type="transmembrane region" description="Helical" evidence="6">
    <location>
        <begin position="367"/>
        <end position="386"/>
    </location>
</feature>
<feature type="compositionally biased region" description="Low complexity" evidence="5">
    <location>
        <begin position="11"/>
        <end position="28"/>
    </location>
</feature>
<evidence type="ECO:0000259" key="7">
    <source>
        <dbReference type="PROSITE" id="PS50850"/>
    </source>
</evidence>
<dbReference type="SUPFAM" id="SSF103473">
    <property type="entry name" value="MFS general substrate transporter"/>
    <property type="match status" value="1"/>
</dbReference>
<keyword evidence="4 6" id="KW-0472">Membrane</keyword>
<dbReference type="PANTHER" id="PTHR23502">
    <property type="entry name" value="MAJOR FACILITATOR SUPERFAMILY"/>
    <property type="match status" value="1"/>
</dbReference>
<evidence type="ECO:0000256" key="6">
    <source>
        <dbReference type="SAM" id="Phobius"/>
    </source>
</evidence>
<evidence type="ECO:0000256" key="2">
    <source>
        <dbReference type="ARBA" id="ARBA00022692"/>
    </source>
</evidence>
<feature type="transmembrane region" description="Helical" evidence="6">
    <location>
        <begin position="188"/>
        <end position="208"/>
    </location>
</feature>
<dbReference type="GO" id="GO:0022857">
    <property type="term" value="F:transmembrane transporter activity"/>
    <property type="evidence" value="ECO:0007669"/>
    <property type="project" value="InterPro"/>
</dbReference>
<evidence type="ECO:0000256" key="3">
    <source>
        <dbReference type="ARBA" id="ARBA00022989"/>
    </source>
</evidence>
<accession>A0A316YLX6</accession>
<dbReference type="CDD" id="cd17323">
    <property type="entry name" value="MFS_Tpo1_MDR_like"/>
    <property type="match status" value="1"/>
</dbReference>
<feature type="transmembrane region" description="Helical" evidence="6">
    <location>
        <begin position="398"/>
        <end position="419"/>
    </location>
</feature>
<organism evidence="8 9">
    <name type="scientific">Acaromyces ingoldii</name>
    <dbReference type="NCBI Taxonomy" id="215250"/>
    <lineage>
        <taxon>Eukaryota</taxon>
        <taxon>Fungi</taxon>
        <taxon>Dikarya</taxon>
        <taxon>Basidiomycota</taxon>
        <taxon>Ustilaginomycotina</taxon>
        <taxon>Exobasidiomycetes</taxon>
        <taxon>Exobasidiales</taxon>
        <taxon>Cryptobasidiaceae</taxon>
        <taxon>Acaromyces</taxon>
    </lineage>
</organism>
<proteinExistence type="predicted"/>
<reference evidence="8 9" key="1">
    <citation type="journal article" date="2018" name="Mol. Biol. Evol.">
        <title>Broad Genomic Sampling Reveals a Smut Pathogenic Ancestry of the Fungal Clade Ustilaginomycotina.</title>
        <authorList>
            <person name="Kijpornyongpan T."/>
            <person name="Mondo S.J."/>
            <person name="Barry K."/>
            <person name="Sandor L."/>
            <person name="Lee J."/>
            <person name="Lipzen A."/>
            <person name="Pangilinan J."/>
            <person name="LaButti K."/>
            <person name="Hainaut M."/>
            <person name="Henrissat B."/>
            <person name="Grigoriev I.V."/>
            <person name="Spatafora J.W."/>
            <person name="Aime M.C."/>
        </authorList>
    </citation>
    <scope>NUCLEOTIDE SEQUENCE [LARGE SCALE GENOMIC DNA]</scope>
    <source>
        <strain evidence="8 9">MCA 4198</strain>
    </source>
</reference>
<dbReference type="GO" id="GO:0140115">
    <property type="term" value="P:export across plasma membrane"/>
    <property type="evidence" value="ECO:0007669"/>
    <property type="project" value="UniProtKB-ARBA"/>
</dbReference>
<dbReference type="AlphaFoldDB" id="A0A316YLX6"/>
<protein>
    <submittedName>
        <fullName evidence="8">MFS general substrate transporter</fullName>
    </submittedName>
</protein>
<dbReference type="PROSITE" id="PS00216">
    <property type="entry name" value="SUGAR_TRANSPORT_1"/>
    <property type="match status" value="1"/>
</dbReference>
<feature type="transmembrane region" description="Helical" evidence="6">
    <location>
        <begin position="281"/>
        <end position="308"/>
    </location>
</feature>
<evidence type="ECO:0000256" key="4">
    <source>
        <dbReference type="ARBA" id="ARBA00023136"/>
    </source>
</evidence>
<dbReference type="PROSITE" id="PS50850">
    <property type="entry name" value="MFS"/>
    <property type="match status" value="1"/>
</dbReference>
<name>A0A316YLX6_9BASI</name>
<dbReference type="InterPro" id="IPR036259">
    <property type="entry name" value="MFS_trans_sf"/>
</dbReference>
<evidence type="ECO:0000256" key="1">
    <source>
        <dbReference type="ARBA" id="ARBA00004141"/>
    </source>
</evidence>